<dbReference type="EMBL" id="CAWUFR010000772">
    <property type="protein sequence ID" value="CAK6981103.1"/>
    <property type="molecule type" value="Genomic_DNA"/>
</dbReference>
<proteinExistence type="predicted"/>
<gene>
    <name evidence="2" type="ORF">FSCOSCO3_A006104</name>
</gene>
<feature type="region of interest" description="Disordered" evidence="1">
    <location>
        <begin position="47"/>
        <end position="166"/>
    </location>
</feature>
<dbReference type="Proteomes" id="UP001314229">
    <property type="component" value="Unassembled WGS sequence"/>
</dbReference>
<evidence type="ECO:0000313" key="2">
    <source>
        <dbReference type="EMBL" id="CAK6981103.1"/>
    </source>
</evidence>
<feature type="non-terminal residue" evidence="2">
    <location>
        <position position="1"/>
    </location>
</feature>
<name>A0AAV1QC40_SCOSC</name>
<sequence>PLQQRARVRQNTKRQSEWNPSSDSSDDEEPRYWLRVPVKRGCENTQVQPVCEPQRHSNQHYKHVITTERSDHSETRPLVPERETRPGTHVSERGESLSDVESREMGQRTHEEEWTEEEHLPVDPIPAEPEQGVNRLLTPQTENEQPNEEQATHPQTRKSTRERKPTQMLTYQTLGRPSYQPRPICNTVGAYGLSAVPTWEIQPYPMTYHTPFQTPPYLTPYQVLPYTSTTQFTAPLFVY</sequence>
<organism evidence="2 3">
    <name type="scientific">Scomber scombrus</name>
    <name type="common">Atlantic mackerel</name>
    <name type="synonym">Scomber vernalis</name>
    <dbReference type="NCBI Taxonomy" id="13677"/>
    <lineage>
        <taxon>Eukaryota</taxon>
        <taxon>Metazoa</taxon>
        <taxon>Chordata</taxon>
        <taxon>Craniata</taxon>
        <taxon>Vertebrata</taxon>
        <taxon>Euteleostomi</taxon>
        <taxon>Actinopterygii</taxon>
        <taxon>Neopterygii</taxon>
        <taxon>Teleostei</taxon>
        <taxon>Neoteleostei</taxon>
        <taxon>Acanthomorphata</taxon>
        <taxon>Pelagiaria</taxon>
        <taxon>Scombriformes</taxon>
        <taxon>Scombridae</taxon>
        <taxon>Scomber</taxon>
    </lineage>
</organism>
<feature type="region of interest" description="Disordered" evidence="1">
    <location>
        <begin position="1"/>
        <end position="32"/>
    </location>
</feature>
<reference evidence="2 3" key="1">
    <citation type="submission" date="2024-01" db="EMBL/GenBank/DDBJ databases">
        <authorList>
            <person name="Alioto T."/>
            <person name="Alioto T."/>
            <person name="Gomez Garrido J."/>
        </authorList>
    </citation>
    <scope>NUCLEOTIDE SEQUENCE [LARGE SCALE GENOMIC DNA]</scope>
</reference>
<accession>A0AAV1QC40</accession>
<feature type="compositionally biased region" description="Basic residues" evidence="1">
    <location>
        <begin position="1"/>
        <end position="12"/>
    </location>
</feature>
<evidence type="ECO:0000313" key="3">
    <source>
        <dbReference type="Proteomes" id="UP001314229"/>
    </source>
</evidence>
<comment type="caution">
    <text evidence="2">The sequence shown here is derived from an EMBL/GenBank/DDBJ whole genome shotgun (WGS) entry which is preliminary data.</text>
</comment>
<evidence type="ECO:0000256" key="1">
    <source>
        <dbReference type="SAM" id="MobiDB-lite"/>
    </source>
</evidence>
<dbReference type="AlphaFoldDB" id="A0AAV1QC40"/>
<feature type="compositionally biased region" description="Basic and acidic residues" evidence="1">
    <location>
        <begin position="65"/>
        <end position="121"/>
    </location>
</feature>
<keyword evidence="3" id="KW-1185">Reference proteome</keyword>
<protein>
    <submittedName>
        <fullName evidence="2">Deleted in malignant brain tumors 1 protein, partial</fullName>
    </submittedName>
</protein>